<protein>
    <recommendedName>
        <fullName evidence="4">Helitron helicase-like domain-containing protein</fullName>
    </recommendedName>
</protein>
<evidence type="ECO:0000313" key="2">
    <source>
        <dbReference type="EMBL" id="KZP09647.1"/>
    </source>
</evidence>
<evidence type="ECO:0008006" key="4">
    <source>
        <dbReference type="Google" id="ProtNLM"/>
    </source>
</evidence>
<gene>
    <name evidence="2" type="ORF">FIBSPDRAFT_900326</name>
</gene>
<evidence type="ECO:0000256" key="1">
    <source>
        <dbReference type="SAM" id="MobiDB-lite"/>
    </source>
</evidence>
<feature type="region of interest" description="Disordered" evidence="1">
    <location>
        <begin position="259"/>
        <end position="278"/>
    </location>
</feature>
<organism evidence="2 3">
    <name type="scientific">Athelia psychrophila</name>
    <dbReference type="NCBI Taxonomy" id="1759441"/>
    <lineage>
        <taxon>Eukaryota</taxon>
        <taxon>Fungi</taxon>
        <taxon>Dikarya</taxon>
        <taxon>Basidiomycota</taxon>
        <taxon>Agaricomycotina</taxon>
        <taxon>Agaricomycetes</taxon>
        <taxon>Agaricomycetidae</taxon>
        <taxon>Atheliales</taxon>
        <taxon>Atheliaceae</taxon>
        <taxon>Athelia</taxon>
    </lineage>
</organism>
<feature type="compositionally biased region" description="Basic and acidic residues" evidence="1">
    <location>
        <begin position="153"/>
        <end position="162"/>
    </location>
</feature>
<feature type="compositionally biased region" description="Pro residues" evidence="1">
    <location>
        <begin position="266"/>
        <end position="278"/>
    </location>
</feature>
<name>A0A165YKB9_9AGAM</name>
<dbReference type="STRING" id="436010.A0A165YKB9"/>
<proteinExistence type="predicted"/>
<dbReference type="Proteomes" id="UP000076532">
    <property type="component" value="Unassembled WGS sequence"/>
</dbReference>
<evidence type="ECO:0000313" key="3">
    <source>
        <dbReference type="Proteomes" id="UP000076532"/>
    </source>
</evidence>
<dbReference type="OrthoDB" id="2272314at2759"/>
<reference evidence="2 3" key="1">
    <citation type="journal article" date="2016" name="Mol. Biol. Evol.">
        <title>Comparative Genomics of Early-Diverging Mushroom-Forming Fungi Provides Insights into the Origins of Lignocellulose Decay Capabilities.</title>
        <authorList>
            <person name="Nagy L.G."/>
            <person name="Riley R."/>
            <person name="Tritt A."/>
            <person name="Adam C."/>
            <person name="Daum C."/>
            <person name="Floudas D."/>
            <person name="Sun H."/>
            <person name="Yadav J.S."/>
            <person name="Pangilinan J."/>
            <person name="Larsson K.H."/>
            <person name="Matsuura K."/>
            <person name="Barry K."/>
            <person name="Labutti K."/>
            <person name="Kuo R."/>
            <person name="Ohm R.A."/>
            <person name="Bhattacharya S.S."/>
            <person name="Shirouzu T."/>
            <person name="Yoshinaga Y."/>
            <person name="Martin F.M."/>
            <person name="Grigoriev I.V."/>
            <person name="Hibbett D.S."/>
        </authorList>
    </citation>
    <scope>NUCLEOTIDE SEQUENCE [LARGE SCALE GENOMIC DNA]</scope>
    <source>
        <strain evidence="2 3">CBS 109695</strain>
    </source>
</reference>
<feature type="compositionally biased region" description="Basic and acidic residues" evidence="1">
    <location>
        <begin position="179"/>
        <end position="189"/>
    </location>
</feature>
<dbReference type="EMBL" id="KV417695">
    <property type="protein sequence ID" value="KZP09647.1"/>
    <property type="molecule type" value="Genomic_DNA"/>
</dbReference>
<dbReference type="AlphaFoldDB" id="A0A165YKB9"/>
<sequence>MWHPCTVPNFQSCAISSHASLLAYAAPLGLPITRLLPKFLSPSTPTLPQWYNLGMFSNTDPPLPTHSTGKGIVKIVNGSIALYRGAWTRSAIREPVCDTLQLLSPPPTGQLGSTHPSIKPSAQPATTWRERSKHDTGGAGPSTISNHILSQRRHWERERLEGGLDEPSPSATKNRVFGQRREREQERTASRMGTSQRLTSLSLSAPAPIPLRIPNRCRQCDHEQLECGPEIAQQQDDAPLSIPPATIAALRCDIQEPPIQQSLLPPSRPPSPEQPLPALPAVNYLSIGQCERRERERHEREWLTQVPGARAADSPQQQDTPACAPPHRTRAQHAGNALPPARQPYREPAARHDLGRMDVPCRHCGALHWIGKRVGKSSVTSPDFGLCCDHGQVVLDALEDPPHTLWQLFLGATPQSCEFLDNIRQYNTAFAFTSLGVSQDHAVNQGVGPLITASAGTIPQLHPVIHT</sequence>
<feature type="region of interest" description="Disordered" evidence="1">
    <location>
        <begin position="305"/>
        <end position="345"/>
    </location>
</feature>
<keyword evidence="3" id="KW-1185">Reference proteome</keyword>
<feature type="region of interest" description="Disordered" evidence="1">
    <location>
        <begin position="105"/>
        <end position="197"/>
    </location>
</feature>
<accession>A0A165YKB9</accession>